<proteinExistence type="predicted"/>
<dbReference type="Proteomes" id="UP000657372">
    <property type="component" value="Unassembled WGS sequence"/>
</dbReference>
<keyword evidence="2" id="KW-0067">ATP-binding</keyword>
<evidence type="ECO:0000259" key="1">
    <source>
        <dbReference type="Pfam" id="PF13401"/>
    </source>
</evidence>
<comment type="caution">
    <text evidence="2">The sequence shown here is derived from an EMBL/GenBank/DDBJ whole genome shotgun (WGS) entry which is preliminary data.</text>
</comment>
<sequence length="457" mass="51733">MIDAFKAAYTETGVARFRGNPFIEALPPLEQKKDDFLTLLEHKPAIPTTEDRKGSEMARIMSLSVIGDVVHPFPEYQKAAIALSTMIREAYVSRNPLSVEDVQRRRAIASLEKDVPFPSDWKSSAKGHLFMAISGMGKTTFARAFLLRYPKVIEHVEYNGQPLRCMQIPYLMLRVPHDGTLGSLCMQFFEKVDFLLNTTYMQQARKLRTIASLVQLMHRVATAVSVGLIVFDEVQNLSNAQSEKAELMLNFFSDVVERLGISIVVIATPAVQSIFEKSVRNTRKLTSYGETILTPMLKGDLQWNQFCEIYWKYMYVKKKGKLTEEICDKWHDLSGGNTAFAALLFTLTQRNEIGGSEVVSVTTMERTAAKDMAFLQPAIAAMRSRDPNRLREFDDLLMGPRYIALRKLMGADDTISLGHELPDLEQVVAETKSRAVRARLQSEQFDDFLPVEDPLDR</sequence>
<dbReference type="SUPFAM" id="SSF52540">
    <property type="entry name" value="P-loop containing nucleoside triphosphate hydrolases"/>
    <property type="match status" value="1"/>
</dbReference>
<keyword evidence="3" id="KW-1185">Reference proteome</keyword>
<evidence type="ECO:0000313" key="3">
    <source>
        <dbReference type="Proteomes" id="UP000657372"/>
    </source>
</evidence>
<reference evidence="2 3" key="1">
    <citation type="submission" date="2020-11" db="EMBL/GenBank/DDBJ databases">
        <title>WGS of Herminiimonas contaminans strain Marseille-Q4544 isolated from planarians Schmidtea mediterranea.</title>
        <authorList>
            <person name="Kangale L."/>
        </authorList>
    </citation>
    <scope>NUCLEOTIDE SEQUENCE [LARGE SCALE GENOMIC DNA]</scope>
    <source>
        <strain evidence="2 3">Marseille-Q4544</strain>
    </source>
</reference>
<accession>A0ABS0EU17</accession>
<dbReference type="Gene3D" id="3.40.50.300">
    <property type="entry name" value="P-loop containing nucleotide triphosphate hydrolases"/>
    <property type="match status" value="1"/>
</dbReference>
<evidence type="ECO:0000313" key="2">
    <source>
        <dbReference type="EMBL" id="MBF8178038.1"/>
    </source>
</evidence>
<dbReference type="InterPro" id="IPR027417">
    <property type="entry name" value="P-loop_NTPase"/>
</dbReference>
<dbReference type="EMBL" id="JADOEL010000006">
    <property type="protein sequence ID" value="MBF8178038.1"/>
    <property type="molecule type" value="Genomic_DNA"/>
</dbReference>
<protein>
    <submittedName>
        <fullName evidence="2">ATP-binding protein</fullName>
    </submittedName>
</protein>
<organism evidence="2 3">
    <name type="scientific">Herminiimonas contaminans</name>
    <dbReference type="NCBI Taxonomy" id="1111140"/>
    <lineage>
        <taxon>Bacteria</taxon>
        <taxon>Pseudomonadati</taxon>
        <taxon>Pseudomonadota</taxon>
        <taxon>Betaproteobacteria</taxon>
        <taxon>Burkholderiales</taxon>
        <taxon>Oxalobacteraceae</taxon>
        <taxon>Herminiimonas</taxon>
    </lineage>
</organism>
<dbReference type="RefSeq" id="WP_195875551.1">
    <property type="nucleotide sequence ID" value="NZ_JADOEL010000006.1"/>
</dbReference>
<dbReference type="GO" id="GO:0005524">
    <property type="term" value="F:ATP binding"/>
    <property type="evidence" value="ECO:0007669"/>
    <property type="project" value="UniProtKB-KW"/>
</dbReference>
<name>A0ABS0EU17_9BURK</name>
<gene>
    <name evidence="2" type="ORF">IXC47_10125</name>
</gene>
<feature type="domain" description="ORC1/DEAH AAA+ ATPase" evidence="1">
    <location>
        <begin position="130"/>
        <end position="274"/>
    </location>
</feature>
<keyword evidence="2" id="KW-0547">Nucleotide-binding</keyword>
<dbReference type="Pfam" id="PF13401">
    <property type="entry name" value="AAA_22"/>
    <property type="match status" value="1"/>
</dbReference>
<dbReference type="InterPro" id="IPR049945">
    <property type="entry name" value="AAA_22"/>
</dbReference>